<dbReference type="InterPro" id="IPR036236">
    <property type="entry name" value="Znf_C2H2_sf"/>
</dbReference>
<dbReference type="PROSITE" id="PS00028">
    <property type="entry name" value="ZINC_FINGER_C2H2_1"/>
    <property type="match status" value="2"/>
</dbReference>
<evidence type="ECO:0000256" key="6">
    <source>
        <dbReference type="PROSITE-ProRule" id="PRU00042"/>
    </source>
</evidence>
<dbReference type="GO" id="GO:0000978">
    <property type="term" value="F:RNA polymerase II cis-regulatory region sequence-specific DNA binding"/>
    <property type="evidence" value="ECO:0007669"/>
    <property type="project" value="TreeGrafter"/>
</dbReference>
<reference evidence="8 9" key="1">
    <citation type="journal article" date="2015" name="Genome Biol.">
        <title>Comparative genomics of Steinernema reveals deeply conserved gene regulatory networks.</title>
        <authorList>
            <person name="Dillman A.R."/>
            <person name="Macchietto M."/>
            <person name="Porter C.F."/>
            <person name="Rogers A."/>
            <person name="Williams B."/>
            <person name="Antoshechkin I."/>
            <person name="Lee M.M."/>
            <person name="Goodwin Z."/>
            <person name="Lu X."/>
            <person name="Lewis E.E."/>
            <person name="Goodrich-Blair H."/>
            <person name="Stock S.P."/>
            <person name="Adams B.J."/>
            <person name="Sternberg P.W."/>
            <person name="Mortazavi A."/>
        </authorList>
    </citation>
    <scope>NUCLEOTIDE SEQUENCE [LARGE SCALE GENOMIC DNA]</scope>
    <source>
        <strain evidence="8 9">ALL</strain>
    </source>
</reference>
<feature type="domain" description="C2H2-type" evidence="7">
    <location>
        <begin position="175"/>
        <end position="202"/>
    </location>
</feature>
<dbReference type="AlphaFoldDB" id="A0A4V6A6A4"/>
<evidence type="ECO:0000313" key="9">
    <source>
        <dbReference type="Proteomes" id="UP000298663"/>
    </source>
</evidence>
<keyword evidence="5" id="KW-0539">Nucleus</keyword>
<dbReference type="GO" id="GO:0000981">
    <property type="term" value="F:DNA-binding transcription factor activity, RNA polymerase II-specific"/>
    <property type="evidence" value="ECO:0007669"/>
    <property type="project" value="TreeGrafter"/>
</dbReference>
<evidence type="ECO:0000256" key="2">
    <source>
        <dbReference type="ARBA" id="ARBA00022737"/>
    </source>
</evidence>
<keyword evidence="2" id="KW-0677">Repeat</keyword>
<sequence length="264" mass="29375">MIINRINSPVEVVSSEEVVEYAEDFVEPDTGSNFGFQDHGEYAYYNIEGCDEMVIFGEDGNILPGVSTIHGADCLAYDAGTGRVIADARPPQKGKKRDPNFEDGAQIVEVDNALVEMAAPKSKPMKPVPQAYRPRPRPVVAEKPARNLDWIIDAVSKGLDVDAASPHNRRKPVIHRCEYCGKTNKYPSKIEAHMRTHTGERPFVCEICGASFTQKTPLRMHLRRHLNQKPYICDYPGCRAAFVSGALLNAHKGSKHTTNVKSKW</sequence>
<keyword evidence="4" id="KW-0862">Zinc</keyword>
<proteinExistence type="predicted"/>
<evidence type="ECO:0000259" key="7">
    <source>
        <dbReference type="PROSITE" id="PS50157"/>
    </source>
</evidence>
<organism evidence="8 9">
    <name type="scientific">Steinernema carpocapsae</name>
    <name type="common">Entomopathogenic nematode</name>
    <dbReference type="NCBI Taxonomy" id="34508"/>
    <lineage>
        <taxon>Eukaryota</taxon>
        <taxon>Metazoa</taxon>
        <taxon>Ecdysozoa</taxon>
        <taxon>Nematoda</taxon>
        <taxon>Chromadorea</taxon>
        <taxon>Rhabditida</taxon>
        <taxon>Tylenchina</taxon>
        <taxon>Panagrolaimomorpha</taxon>
        <taxon>Strongyloidoidea</taxon>
        <taxon>Steinernematidae</taxon>
        <taxon>Steinernema</taxon>
    </lineage>
</organism>
<dbReference type="Gene3D" id="3.30.160.60">
    <property type="entry name" value="Classic Zinc Finger"/>
    <property type="match status" value="3"/>
</dbReference>
<keyword evidence="1" id="KW-0479">Metal-binding</keyword>
<dbReference type="PANTHER" id="PTHR23235:SF142">
    <property type="entry name" value="ZINC FINGER PROTEIN 384"/>
    <property type="match status" value="1"/>
</dbReference>
<dbReference type="PROSITE" id="PS50157">
    <property type="entry name" value="ZINC_FINGER_C2H2_2"/>
    <property type="match status" value="2"/>
</dbReference>
<reference evidence="8 9" key="2">
    <citation type="journal article" date="2019" name="G3 (Bethesda)">
        <title>Hybrid Assembly of the Genome of the Entomopathogenic Nematode Steinernema carpocapsae Identifies the X-Chromosome.</title>
        <authorList>
            <person name="Serra L."/>
            <person name="Macchietto M."/>
            <person name="Macias-Munoz A."/>
            <person name="McGill C.J."/>
            <person name="Rodriguez I.M."/>
            <person name="Rodriguez B."/>
            <person name="Murad R."/>
            <person name="Mortazavi A."/>
        </authorList>
    </citation>
    <scope>NUCLEOTIDE SEQUENCE [LARGE SCALE GENOMIC DNA]</scope>
    <source>
        <strain evidence="8 9">ALL</strain>
    </source>
</reference>
<protein>
    <recommendedName>
        <fullName evidence="7">C2H2-type domain-containing protein</fullName>
    </recommendedName>
</protein>
<keyword evidence="9" id="KW-1185">Reference proteome</keyword>
<evidence type="ECO:0000256" key="4">
    <source>
        <dbReference type="ARBA" id="ARBA00022833"/>
    </source>
</evidence>
<evidence type="ECO:0000256" key="1">
    <source>
        <dbReference type="ARBA" id="ARBA00022723"/>
    </source>
</evidence>
<dbReference type="SMART" id="SM00355">
    <property type="entry name" value="ZnF_C2H2"/>
    <property type="match status" value="3"/>
</dbReference>
<name>A0A4V6A6A4_STECR</name>
<dbReference type="Proteomes" id="UP000298663">
    <property type="component" value="Unassembled WGS sequence"/>
</dbReference>
<dbReference type="SUPFAM" id="SSF57667">
    <property type="entry name" value="beta-beta-alpha zinc fingers"/>
    <property type="match status" value="1"/>
</dbReference>
<accession>A0A4V6A6A4</accession>
<keyword evidence="3 6" id="KW-0863">Zinc-finger</keyword>
<dbReference type="OrthoDB" id="3437960at2759"/>
<evidence type="ECO:0000256" key="5">
    <source>
        <dbReference type="ARBA" id="ARBA00023242"/>
    </source>
</evidence>
<feature type="domain" description="C2H2-type" evidence="7">
    <location>
        <begin position="203"/>
        <end position="230"/>
    </location>
</feature>
<dbReference type="PANTHER" id="PTHR23235">
    <property type="entry name" value="KRUEPPEL-LIKE TRANSCRIPTION FACTOR"/>
    <property type="match status" value="1"/>
</dbReference>
<dbReference type="EMBL" id="AZBU02000002">
    <property type="protein sequence ID" value="TKR94055.1"/>
    <property type="molecule type" value="Genomic_DNA"/>
</dbReference>
<evidence type="ECO:0000256" key="3">
    <source>
        <dbReference type="ARBA" id="ARBA00022771"/>
    </source>
</evidence>
<dbReference type="STRING" id="34508.A0A4V6A6A4"/>
<dbReference type="GO" id="GO:0008270">
    <property type="term" value="F:zinc ion binding"/>
    <property type="evidence" value="ECO:0007669"/>
    <property type="project" value="UniProtKB-KW"/>
</dbReference>
<comment type="caution">
    <text evidence="8">The sequence shown here is derived from an EMBL/GenBank/DDBJ whole genome shotgun (WGS) entry which is preliminary data.</text>
</comment>
<dbReference type="Pfam" id="PF00096">
    <property type="entry name" value="zf-C2H2"/>
    <property type="match status" value="2"/>
</dbReference>
<dbReference type="FunFam" id="3.30.160.60:FF:002869">
    <property type="entry name" value="Comb gap splice variant cg14"/>
    <property type="match status" value="1"/>
</dbReference>
<gene>
    <name evidence="8" type="ORF">L596_008398</name>
</gene>
<evidence type="ECO:0000313" key="8">
    <source>
        <dbReference type="EMBL" id="TKR94055.1"/>
    </source>
</evidence>
<dbReference type="InterPro" id="IPR013087">
    <property type="entry name" value="Znf_C2H2_type"/>
</dbReference>